<dbReference type="SUPFAM" id="SSF142906">
    <property type="entry name" value="YjbR-like"/>
    <property type="match status" value="1"/>
</dbReference>
<dbReference type="GO" id="GO:0003677">
    <property type="term" value="F:DNA binding"/>
    <property type="evidence" value="ECO:0007669"/>
    <property type="project" value="UniProtKB-KW"/>
</dbReference>
<sequence length="118" mass="13757">MNIENFRAYCLQKNHVTESFPFDDVTLVFKVCNKIFAITGLDEQDFRVNLKCNPDWAIELRESYPAVIPGYHMNKQHWNTVIIDGSIPKDLLIQLIDHSYDLILQSLTKKVKLEYGLL</sequence>
<comment type="caution">
    <text evidence="1">The sequence shown here is derived from an EMBL/GenBank/DDBJ whole genome shotgun (WGS) entry which is preliminary data.</text>
</comment>
<dbReference type="Gene3D" id="3.90.1150.30">
    <property type="match status" value="1"/>
</dbReference>
<dbReference type="EMBL" id="JBHTMY010000002">
    <property type="protein sequence ID" value="MFD1314685.1"/>
    <property type="molecule type" value="Genomic_DNA"/>
</dbReference>
<dbReference type="PANTHER" id="PTHR35145">
    <property type="entry name" value="CYTOPLASMIC PROTEIN-RELATED"/>
    <property type="match status" value="1"/>
</dbReference>
<dbReference type="Proteomes" id="UP001597201">
    <property type="component" value="Unassembled WGS sequence"/>
</dbReference>
<dbReference type="Pfam" id="PF04237">
    <property type="entry name" value="YjbR"/>
    <property type="match status" value="1"/>
</dbReference>
<keyword evidence="2" id="KW-1185">Reference proteome</keyword>
<proteinExistence type="predicted"/>
<dbReference type="InterPro" id="IPR038056">
    <property type="entry name" value="YjbR-like_sf"/>
</dbReference>
<dbReference type="InterPro" id="IPR058532">
    <property type="entry name" value="YjbR/MT2646/Rv2570-like"/>
</dbReference>
<dbReference type="RefSeq" id="WP_377176531.1">
    <property type="nucleotide sequence ID" value="NZ_JBHTMY010000002.1"/>
</dbReference>
<organism evidence="1 2">
    <name type="scientific">Namhaeicola litoreus</name>
    <dbReference type="NCBI Taxonomy" id="1052145"/>
    <lineage>
        <taxon>Bacteria</taxon>
        <taxon>Pseudomonadati</taxon>
        <taxon>Bacteroidota</taxon>
        <taxon>Flavobacteriia</taxon>
        <taxon>Flavobacteriales</taxon>
        <taxon>Flavobacteriaceae</taxon>
        <taxon>Namhaeicola</taxon>
    </lineage>
</organism>
<protein>
    <submittedName>
        <fullName evidence="1">MmcQ/YjbR family DNA-binding protein</fullName>
    </submittedName>
</protein>
<name>A0ABW3XZT6_9FLAO</name>
<reference evidence="2" key="1">
    <citation type="journal article" date="2019" name="Int. J. Syst. Evol. Microbiol.">
        <title>The Global Catalogue of Microorganisms (GCM) 10K type strain sequencing project: providing services to taxonomists for standard genome sequencing and annotation.</title>
        <authorList>
            <consortium name="The Broad Institute Genomics Platform"/>
            <consortium name="The Broad Institute Genome Sequencing Center for Infectious Disease"/>
            <person name="Wu L."/>
            <person name="Ma J."/>
        </authorList>
    </citation>
    <scope>NUCLEOTIDE SEQUENCE [LARGE SCALE GENOMIC DNA]</scope>
    <source>
        <strain evidence="2">CCUG 61485</strain>
    </source>
</reference>
<accession>A0ABW3XZT6</accession>
<dbReference type="InterPro" id="IPR007351">
    <property type="entry name" value="YjbR"/>
</dbReference>
<dbReference type="PANTHER" id="PTHR35145:SF1">
    <property type="entry name" value="CYTOPLASMIC PROTEIN"/>
    <property type="match status" value="1"/>
</dbReference>
<evidence type="ECO:0000313" key="2">
    <source>
        <dbReference type="Proteomes" id="UP001597201"/>
    </source>
</evidence>
<evidence type="ECO:0000313" key="1">
    <source>
        <dbReference type="EMBL" id="MFD1314685.1"/>
    </source>
</evidence>
<gene>
    <name evidence="1" type="ORF">ACFQ39_03580</name>
</gene>
<keyword evidence="1" id="KW-0238">DNA-binding</keyword>